<sequence length="208" mass="23230">MTELDLVFLCDTTGSMGSYLNAAQQSIEKIINTIIQSEKCDVRFALVEYKDHPPQDNSFAFRLTDFTDSMKCIKEAVNKMDANGGGDTPESVIVWIGDAPPHGVLLGKEMDFLKDVPCGCDLLKEVRECMNKDIEGQYAALASANVLGELITNGAIEEIQMKGVINHIKEVLEKDPSFKALPPNEKQQRAKEEIEKQTKNTEIERHRN</sequence>
<dbReference type="PROSITE" id="PS50234">
    <property type="entry name" value="VWFA"/>
    <property type="match status" value="1"/>
</dbReference>
<evidence type="ECO:0000259" key="5">
    <source>
        <dbReference type="PROSITE" id="PS50234"/>
    </source>
</evidence>
<keyword evidence="3" id="KW-0732">Signal</keyword>
<evidence type="ECO:0000256" key="1">
    <source>
        <dbReference type="ARBA" id="ARBA00004613"/>
    </source>
</evidence>
<evidence type="ECO:0000256" key="3">
    <source>
        <dbReference type="ARBA" id="ARBA00022729"/>
    </source>
</evidence>
<dbReference type="PANTHER" id="PTHR47763">
    <property type="entry name" value="ALPHA-PROTEIN KINASE VWKA"/>
    <property type="match status" value="1"/>
</dbReference>
<dbReference type="InterPro" id="IPR002035">
    <property type="entry name" value="VWF_A"/>
</dbReference>
<keyword evidence="7" id="KW-1185">Reference proteome</keyword>
<evidence type="ECO:0000256" key="4">
    <source>
        <dbReference type="SAM" id="MobiDB-lite"/>
    </source>
</evidence>
<name>A0ABQ0DLU0_9EUKA</name>
<dbReference type="Pfam" id="PF25106">
    <property type="entry name" value="VWA_4"/>
    <property type="match status" value="1"/>
</dbReference>
<comment type="caution">
    <text evidence="6">The sequence shown here is derived from an EMBL/GenBank/DDBJ whole genome shotgun (WGS) entry which is preliminary data.</text>
</comment>
<evidence type="ECO:0000313" key="6">
    <source>
        <dbReference type="EMBL" id="GAB1223815.1"/>
    </source>
</evidence>
<feature type="domain" description="VWFA" evidence="5">
    <location>
        <begin position="5"/>
        <end position="88"/>
    </location>
</feature>
<dbReference type="CDD" id="cd00198">
    <property type="entry name" value="vWFA"/>
    <property type="match status" value="1"/>
</dbReference>
<dbReference type="EMBL" id="BAAFRS010000162">
    <property type="protein sequence ID" value="GAB1223815.1"/>
    <property type="molecule type" value="Genomic_DNA"/>
</dbReference>
<gene>
    <name evidence="6" type="ORF">ENUP19_0162G0003</name>
</gene>
<dbReference type="InterPro" id="IPR056861">
    <property type="entry name" value="HMCN1-like_VWA"/>
</dbReference>
<keyword evidence="2" id="KW-0964">Secreted</keyword>
<evidence type="ECO:0000313" key="7">
    <source>
        <dbReference type="Proteomes" id="UP001628156"/>
    </source>
</evidence>
<feature type="compositionally biased region" description="Basic and acidic residues" evidence="4">
    <location>
        <begin position="186"/>
        <end position="208"/>
    </location>
</feature>
<dbReference type="PANTHER" id="PTHR47763:SF1">
    <property type="entry name" value="DUF659 DOMAIN-CONTAINING PROTEIN"/>
    <property type="match status" value="1"/>
</dbReference>
<evidence type="ECO:0000256" key="2">
    <source>
        <dbReference type="ARBA" id="ARBA00022525"/>
    </source>
</evidence>
<dbReference type="InterPro" id="IPR052969">
    <property type="entry name" value="Thr-specific_kinase-like"/>
</dbReference>
<comment type="subcellular location">
    <subcellularLocation>
        <location evidence="1">Secreted</location>
    </subcellularLocation>
</comment>
<dbReference type="Gene3D" id="3.40.50.410">
    <property type="entry name" value="von Willebrand factor, type A domain"/>
    <property type="match status" value="1"/>
</dbReference>
<dbReference type="InterPro" id="IPR036465">
    <property type="entry name" value="vWFA_dom_sf"/>
</dbReference>
<feature type="region of interest" description="Disordered" evidence="4">
    <location>
        <begin position="176"/>
        <end position="208"/>
    </location>
</feature>
<reference evidence="6 7" key="1">
    <citation type="journal article" date="2019" name="PLoS Negl. Trop. Dis.">
        <title>Whole genome sequencing of Entamoeba nuttalli reveals mammalian host-related molecular signatures and a novel octapeptide-repeat surface protein.</title>
        <authorList>
            <person name="Tanaka M."/>
            <person name="Makiuchi T."/>
            <person name="Komiyama T."/>
            <person name="Shiina T."/>
            <person name="Osaki K."/>
            <person name="Tachibana H."/>
        </authorList>
    </citation>
    <scope>NUCLEOTIDE SEQUENCE [LARGE SCALE GENOMIC DNA]</scope>
    <source>
        <strain evidence="6 7">P19-061405</strain>
    </source>
</reference>
<proteinExistence type="predicted"/>
<dbReference type="Proteomes" id="UP001628156">
    <property type="component" value="Unassembled WGS sequence"/>
</dbReference>
<dbReference type="SUPFAM" id="SSF53300">
    <property type="entry name" value="vWA-like"/>
    <property type="match status" value="1"/>
</dbReference>
<protein>
    <recommendedName>
        <fullName evidence="5">VWFA domain-containing protein</fullName>
    </recommendedName>
</protein>
<accession>A0ABQ0DLU0</accession>
<organism evidence="6 7">
    <name type="scientific">Entamoeba nuttalli</name>
    <dbReference type="NCBI Taxonomy" id="412467"/>
    <lineage>
        <taxon>Eukaryota</taxon>
        <taxon>Amoebozoa</taxon>
        <taxon>Evosea</taxon>
        <taxon>Archamoebae</taxon>
        <taxon>Mastigamoebida</taxon>
        <taxon>Entamoebidae</taxon>
        <taxon>Entamoeba</taxon>
    </lineage>
</organism>